<evidence type="ECO:0000256" key="4">
    <source>
        <dbReference type="ARBA" id="ARBA00023136"/>
    </source>
</evidence>
<feature type="region of interest" description="Disordered" evidence="5">
    <location>
        <begin position="13"/>
        <end position="38"/>
    </location>
</feature>
<sequence>MWVYLVCASRTPREAHEDETEPAMTITPHTTSAPAATTADAVTPRQRLAGRIATGLVVVFLLFDSVTHVLNVEQVRTAMADLGFDPGLNRVFGVVLLACLALYLAPVTSMLGAVLLTGYLGGAVATNLLTEQPILSTTLFPIYTGILVWGGLYLRDARVRSVMPLLRG</sequence>
<dbReference type="Pfam" id="PF13564">
    <property type="entry name" value="DoxX_2"/>
    <property type="match status" value="1"/>
</dbReference>
<feature type="transmembrane region" description="Helical" evidence="6">
    <location>
        <begin position="91"/>
        <end position="114"/>
    </location>
</feature>
<dbReference type="STRING" id="168276.SAMN05444580_101168"/>
<dbReference type="InterPro" id="IPR032808">
    <property type="entry name" value="DoxX"/>
</dbReference>
<proteinExistence type="predicted"/>
<feature type="transmembrane region" description="Helical" evidence="6">
    <location>
        <begin position="48"/>
        <end position="70"/>
    </location>
</feature>
<reference evidence="7 8" key="1">
    <citation type="submission" date="2016-10" db="EMBL/GenBank/DDBJ databases">
        <authorList>
            <person name="de Groot N.N."/>
        </authorList>
    </citation>
    <scope>NUCLEOTIDE SEQUENCE [LARGE SCALE GENOMIC DNA]</scope>
    <source>
        <strain evidence="7 8">JCM 11308</strain>
    </source>
</reference>
<keyword evidence="4 6" id="KW-0472">Membrane</keyword>
<protein>
    <submittedName>
        <fullName evidence="7">DoxX-like family protein</fullName>
    </submittedName>
</protein>
<gene>
    <name evidence="7" type="ORF">SAMN05444580_101168</name>
</gene>
<organism evidence="7 8">
    <name type="scientific">Rhodococcus tukisamuensis</name>
    <dbReference type="NCBI Taxonomy" id="168276"/>
    <lineage>
        <taxon>Bacteria</taxon>
        <taxon>Bacillati</taxon>
        <taxon>Actinomycetota</taxon>
        <taxon>Actinomycetes</taxon>
        <taxon>Mycobacteriales</taxon>
        <taxon>Nocardiaceae</taxon>
        <taxon>Rhodococcus</taxon>
    </lineage>
</organism>
<keyword evidence="3 6" id="KW-1133">Transmembrane helix</keyword>
<dbReference type="AlphaFoldDB" id="A0A1G6MHS2"/>
<evidence type="ECO:0000256" key="2">
    <source>
        <dbReference type="ARBA" id="ARBA00022692"/>
    </source>
</evidence>
<accession>A0A1G6MHS2</accession>
<feature type="transmembrane region" description="Helical" evidence="6">
    <location>
        <begin position="134"/>
        <end position="154"/>
    </location>
</feature>
<comment type="subcellular location">
    <subcellularLocation>
        <location evidence="1">Membrane</location>
        <topology evidence="1">Multi-pass membrane protein</topology>
    </subcellularLocation>
</comment>
<feature type="compositionally biased region" description="Low complexity" evidence="5">
    <location>
        <begin position="25"/>
        <end position="38"/>
    </location>
</feature>
<evidence type="ECO:0000256" key="5">
    <source>
        <dbReference type="SAM" id="MobiDB-lite"/>
    </source>
</evidence>
<keyword evidence="8" id="KW-1185">Reference proteome</keyword>
<keyword evidence="2 6" id="KW-0812">Transmembrane</keyword>
<evidence type="ECO:0000256" key="3">
    <source>
        <dbReference type="ARBA" id="ARBA00022989"/>
    </source>
</evidence>
<dbReference type="GO" id="GO:0016020">
    <property type="term" value="C:membrane"/>
    <property type="evidence" value="ECO:0007669"/>
    <property type="project" value="UniProtKB-SubCell"/>
</dbReference>
<evidence type="ECO:0000313" key="7">
    <source>
        <dbReference type="EMBL" id="SDC54505.1"/>
    </source>
</evidence>
<dbReference type="Proteomes" id="UP000199417">
    <property type="component" value="Unassembled WGS sequence"/>
</dbReference>
<evidence type="ECO:0000256" key="6">
    <source>
        <dbReference type="SAM" id="Phobius"/>
    </source>
</evidence>
<dbReference type="EMBL" id="FNAB01000001">
    <property type="protein sequence ID" value="SDC54505.1"/>
    <property type="molecule type" value="Genomic_DNA"/>
</dbReference>
<name>A0A1G6MHS2_9NOCA</name>
<evidence type="ECO:0000256" key="1">
    <source>
        <dbReference type="ARBA" id="ARBA00004141"/>
    </source>
</evidence>
<evidence type="ECO:0000313" key="8">
    <source>
        <dbReference type="Proteomes" id="UP000199417"/>
    </source>
</evidence>